<dbReference type="KEGG" id="pfj:MYCFIDRAFT_179699"/>
<proteinExistence type="predicted"/>
<dbReference type="OrthoDB" id="3647885at2759"/>
<name>M2YI87_PSEFD</name>
<feature type="region of interest" description="Disordered" evidence="1">
    <location>
        <begin position="214"/>
        <end position="344"/>
    </location>
</feature>
<evidence type="ECO:0000256" key="1">
    <source>
        <dbReference type="SAM" id="MobiDB-lite"/>
    </source>
</evidence>
<protein>
    <submittedName>
        <fullName evidence="2">Uncharacterized protein</fullName>
    </submittedName>
</protein>
<accession>M2YI87</accession>
<reference evidence="2 3" key="1">
    <citation type="journal article" date="2012" name="PLoS Pathog.">
        <title>Diverse lifestyles and strategies of plant pathogenesis encoded in the genomes of eighteen Dothideomycetes fungi.</title>
        <authorList>
            <person name="Ohm R.A."/>
            <person name="Feau N."/>
            <person name="Henrissat B."/>
            <person name="Schoch C.L."/>
            <person name="Horwitz B.A."/>
            <person name="Barry K.W."/>
            <person name="Condon B.J."/>
            <person name="Copeland A.C."/>
            <person name="Dhillon B."/>
            <person name="Glaser F."/>
            <person name="Hesse C.N."/>
            <person name="Kosti I."/>
            <person name="LaButti K."/>
            <person name="Lindquist E.A."/>
            <person name="Lucas S."/>
            <person name="Salamov A.A."/>
            <person name="Bradshaw R.E."/>
            <person name="Ciuffetti L."/>
            <person name="Hamelin R.C."/>
            <person name="Kema G.H.J."/>
            <person name="Lawrence C."/>
            <person name="Scott J.A."/>
            <person name="Spatafora J.W."/>
            <person name="Turgeon B.G."/>
            <person name="de Wit P.J.G.M."/>
            <person name="Zhong S."/>
            <person name="Goodwin S.B."/>
            <person name="Grigoriev I.V."/>
        </authorList>
    </citation>
    <scope>NUCLEOTIDE SEQUENCE [LARGE SCALE GENOMIC DNA]</scope>
    <source>
        <strain evidence="2 3">CIRAD86</strain>
    </source>
</reference>
<evidence type="ECO:0000313" key="2">
    <source>
        <dbReference type="EMBL" id="EME77485.1"/>
    </source>
</evidence>
<feature type="region of interest" description="Disordered" evidence="1">
    <location>
        <begin position="491"/>
        <end position="516"/>
    </location>
</feature>
<keyword evidence="3" id="KW-1185">Reference proteome</keyword>
<feature type="compositionally biased region" description="Low complexity" evidence="1">
    <location>
        <begin position="269"/>
        <end position="302"/>
    </location>
</feature>
<gene>
    <name evidence="2" type="ORF">MYCFIDRAFT_179699</name>
</gene>
<dbReference type="AlphaFoldDB" id="M2YI87"/>
<dbReference type="EMBL" id="KB446565">
    <property type="protein sequence ID" value="EME77485.1"/>
    <property type="molecule type" value="Genomic_DNA"/>
</dbReference>
<feature type="compositionally biased region" description="Low complexity" evidence="1">
    <location>
        <begin position="311"/>
        <end position="328"/>
    </location>
</feature>
<dbReference type="HOGENOM" id="CLU_345493_0_0_1"/>
<dbReference type="GeneID" id="19334187"/>
<dbReference type="VEuPathDB" id="FungiDB:MYCFIDRAFT_179699"/>
<feature type="compositionally biased region" description="Polar residues" evidence="1">
    <location>
        <begin position="222"/>
        <end position="242"/>
    </location>
</feature>
<dbReference type="RefSeq" id="XP_007931916.1">
    <property type="nucleotide sequence ID" value="XM_007933725.1"/>
</dbReference>
<feature type="compositionally biased region" description="Polar residues" evidence="1">
    <location>
        <begin position="329"/>
        <end position="343"/>
    </location>
</feature>
<organism evidence="2 3">
    <name type="scientific">Pseudocercospora fijiensis (strain CIRAD86)</name>
    <name type="common">Black leaf streak disease fungus</name>
    <name type="synonym">Mycosphaerella fijiensis</name>
    <dbReference type="NCBI Taxonomy" id="383855"/>
    <lineage>
        <taxon>Eukaryota</taxon>
        <taxon>Fungi</taxon>
        <taxon>Dikarya</taxon>
        <taxon>Ascomycota</taxon>
        <taxon>Pezizomycotina</taxon>
        <taxon>Dothideomycetes</taxon>
        <taxon>Dothideomycetidae</taxon>
        <taxon>Mycosphaerellales</taxon>
        <taxon>Mycosphaerellaceae</taxon>
        <taxon>Pseudocercospora</taxon>
    </lineage>
</organism>
<feature type="compositionally biased region" description="Polar residues" evidence="1">
    <location>
        <begin position="500"/>
        <end position="512"/>
    </location>
</feature>
<sequence length="818" mass="88948">MQKTIDFRPIFDCWDDYDKWFPCFVNVKRGSRRNANLRSYVPPGTTCRRDDKRRPHTFRQREASNARVSDAYFQVLRMRNNGGFSAFDLEQGKIRLSEAIMDLMKLTACGTHLAELAKPDNNFGERWVADLTKMVLARDPADKVPTFDPKAFGAGRIESQPGIKRKRDTVPEHSNCFGIYRLNRFRTEPEPAGKARRLRSGNVFGVDMAEQSPFPLDRDWSPSVSGSNDQGGFSSNSMQGLSQRPLDDQAWDTSISFPQAGSTKEDSGLHSGLSSFSSSASTPGNGSGGFFSSSMQQQSFGNTSIPFPQDSSAPSTSSPASGSHNSTAQPSSSYPSATSTDPQPVNAIEEYDNLLVCNFCGRDLSQAHKPVCTQVQRHSCNENHDHAINLCTGPSPKLIPVKEFCAGGTCMILGCDEDECWDLPCERKGHRRWESWRHASGCPESWNLDSGMGEVLGGGFDGGVEMGMIMGQDSGTLGWSADDLNALFPFGQDSRDDTAEGNTTHGLTTNNADPPVPVIASSSVQNNTELTADELGIGEDWDKAVQEFIELAGNLESNNGGTAVLGQDKDTTTLVENNVGDAGGFFDLTADWSDLNFELVAAEDWEKAIQEVTGIARNVERNTAVENNAGNIGNAGTFDPRAEWPGFNYEVGGMGGEDWQKVVAEFEAIAAKDRGAAVAEGASQGPMNKFGGDTGIFDREFSDLTAEWPDFNFDPGTAEDWEKAMQEVEEPGANVESKEGGTAVLDHDQGAAQAFNADDAGIFGPDDSVNAQDSSDLTIDWSQFNLDLAREWPDFDFEGVVGPRTEHGMTADLMDFKL</sequence>
<evidence type="ECO:0000313" key="3">
    <source>
        <dbReference type="Proteomes" id="UP000016932"/>
    </source>
</evidence>
<dbReference type="Proteomes" id="UP000016932">
    <property type="component" value="Unassembled WGS sequence"/>
</dbReference>
<feature type="compositionally biased region" description="Polar residues" evidence="1">
    <location>
        <begin position="251"/>
        <end position="262"/>
    </location>
</feature>